<evidence type="ECO:0000313" key="3">
    <source>
        <dbReference type="Proteomes" id="UP000293331"/>
    </source>
</evidence>
<dbReference type="AlphaFoldDB" id="A0A4Q5LMK7"/>
<evidence type="ECO:0000256" key="1">
    <source>
        <dbReference type="SAM" id="Phobius"/>
    </source>
</evidence>
<keyword evidence="1" id="KW-0472">Membrane</keyword>
<feature type="transmembrane region" description="Helical" evidence="1">
    <location>
        <begin position="92"/>
        <end position="112"/>
    </location>
</feature>
<reference evidence="2 3" key="1">
    <citation type="submission" date="2019-02" db="EMBL/GenBank/DDBJ databases">
        <title>Bacterial novel species Mucilaginibacter sp. 17JY9-4 isolated from soil.</title>
        <authorList>
            <person name="Jung H.-Y."/>
        </authorList>
    </citation>
    <scope>NUCLEOTIDE SEQUENCE [LARGE SCALE GENOMIC DNA]</scope>
    <source>
        <strain evidence="2 3">17JY9-4</strain>
    </source>
</reference>
<dbReference type="EMBL" id="SEWG01000003">
    <property type="protein sequence ID" value="RYU90837.1"/>
    <property type="molecule type" value="Genomic_DNA"/>
</dbReference>
<protein>
    <submittedName>
        <fullName evidence="2">DoxX family protein</fullName>
    </submittedName>
</protein>
<organism evidence="2 3">
    <name type="scientific">Mucilaginibacter terrigena</name>
    <dbReference type="NCBI Taxonomy" id="2492395"/>
    <lineage>
        <taxon>Bacteria</taxon>
        <taxon>Pseudomonadati</taxon>
        <taxon>Bacteroidota</taxon>
        <taxon>Sphingobacteriia</taxon>
        <taxon>Sphingobacteriales</taxon>
        <taxon>Sphingobacteriaceae</taxon>
        <taxon>Mucilaginibacter</taxon>
    </lineage>
</organism>
<keyword evidence="1" id="KW-1133">Transmembrane helix</keyword>
<dbReference type="Proteomes" id="UP000293331">
    <property type="component" value="Unassembled WGS sequence"/>
</dbReference>
<keyword evidence="1" id="KW-0812">Transmembrane</keyword>
<comment type="caution">
    <text evidence="2">The sequence shown here is derived from an EMBL/GenBank/DDBJ whole genome shotgun (WGS) entry which is preliminary data.</text>
</comment>
<name>A0A4Q5LMK7_9SPHI</name>
<feature type="transmembrane region" description="Helical" evidence="1">
    <location>
        <begin position="169"/>
        <end position="190"/>
    </location>
</feature>
<proteinExistence type="predicted"/>
<dbReference type="OrthoDB" id="5524812at2"/>
<feature type="transmembrane region" description="Helical" evidence="1">
    <location>
        <begin position="21"/>
        <end position="41"/>
    </location>
</feature>
<feature type="transmembrane region" description="Helical" evidence="1">
    <location>
        <begin position="68"/>
        <end position="87"/>
    </location>
</feature>
<keyword evidence="3" id="KW-1185">Reference proteome</keyword>
<evidence type="ECO:0000313" key="2">
    <source>
        <dbReference type="EMBL" id="RYU90837.1"/>
    </source>
</evidence>
<gene>
    <name evidence="2" type="ORF">EWM62_09350</name>
</gene>
<sequence>MNLSDRLDQLHARTKGNKWMRYFSTFTRIALAAGFIPSGFVKIMGERFTSLSNNHPMGNYLEALHHTGYYYTFIGVVQVTAAILLLIPRTAILGALLYFPNILNICILSFAVRFDGSLLSSPLMVLANLYLLCWNYDKLKYIFPFYRPAATTNNMPTEKVSSSKFPVRFFAGAFAAVVIVVLIVGNLYSIKPRNTLSDCRSQCRESKNPGACNVFCDCIHQKGQPLNKCLDDYNKALK</sequence>
<accession>A0A4Q5LMK7</accession>
<dbReference type="RefSeq" id="WP_129876386.1">
    <property type="nucleotide sequence ID" value="NZ_SEWG01000003.1"/>
</dbReference>